<feature type="domain" description="Cyclin-like" evidence="8">
    <location>
        <begin position="72"/>
        <end position="159"/>
    </location>
</feature>
<evidence type="ECO:0000313" key="10">
    <source>
        <dbReference type="EMBL" id="KEH35815.1"/>
    </source>
</evidence>
<comment type="subunit">
    <text evidence="2">Interacts with the CDC2 protein kinase to form a serine/threonine kinase holoenzyme complex also known as maturation promoting factor (MPF). The cyclin subunit imparts substrate specificity to the complex.</text>
</comment>
<evidence type="ECO:0000313" key="13">
    <source>
        <dbReference type="Proteomes" id="UP000002051"/>
    </source>
</evidence>
<name>A0A072VCD8_MEDTR</name>
<dbReference type="SMART" id="SM00385">
    <property type="entry name" value="CYCLIN"/>
    <property type="match status" value="1"/>
</dbReference>
<dbReference type="Pfam" id="PF00134">
    <property type="entry name" value="Cyclin_N"/>
    <property type="match status" value="1"/>
</dbReference>
<dbReference type="Proteomes" id="UP000002051">
    <property type="component" value="Chromosome 3"/>
</dbReference>
<dbReference type="FunFam" id="1.10.472.10:FF:000069">
    <property type="entry name" value="Cyclin-D5-1"/>
    <property type="match status" value="1"/>
</dbReference>
<protein>
    <recommendedName>
        <fullName evidence="6">B-like cyclin</fullName>
    </recommendedName>
</protein>
<gene>
    <name evidence="12" type="primary">25489960</name>
    <name evidence="10" type="ordered locus">MTR_3g103080</name>
    <name evidence="11" type="ORF">MtrunA17_Chr3g0134781</name>
</gene>
<comment type="similarity">
    <text evidence="1">Belongs to the cyclin family. Cyclin D subfamily.</text>
</comment>
<reference evidence="12" key="3">
    <citation type="submission" date="2015-04" db="UniProtKB">
        <authorList>
            <consortium name="EnsemblPlants"/>
        </authorList>
    </citation>
    <scope>IDENTIFICATION</scope>
    <source>
        <strain evidence="12">cv. Jemalong A17</strain>
    </source>
</reference>
<evidence type="ECO:0000313" key="11">
    <source>
        <dbReference type="EMBL" id="RHN70370.1"/>
    </source>
</evidence>
<dbReference type="Proteomes" id="UP000265566">
    <property type="component" value="Chromosome 3"/>
</dbReference>
<evidence type="ECO:0000256" key="7">
    <source>
        <dbReference type="RuleBase" id="RU000383"/>
    </source>
</evidence>
<reference evidence="10 13" key="2">
    <citation type="journal article" date="2014" name="BMC Genomics">
        <title>An improved genome release (version Mt4.0) for the model legume Medicago truncatula.</title>
        <authorList>
            <person name="Tang H."/>
            <person name="Krishnakumar V."/>
            <person name="Bidwell S."/>
            <person name="Rosen B."/>
            <person name="Chan A."/>
            <person name="Zhou S."/>
            <person name="Gentzbittel L."/>
            <person name="Childs K.L."/>
            <person name="Yandell M."/>
            <person name="Gundlach H."/>
            <person name="Mayer K.F."/>
            <person name="Schwartz D.C."/>
            <person name="Town C.D."/>
        </authorList>
    </citation>
    <scope>GENOME REANNOTATION</scope>
    <source>
        <strain evidence="10">A17</strain>
        <strain evidence="12 13">cv. Jemalong A17</strain>
    </source>
</reference>
<dbReference type="GO" id="GO:0000082">
    <property type="term" value="P:G1/S transition of mitotic cell cycle"/>
    <property type="evidence" value="ECO:0000318"/>
    <property type="project" value="GO_Central"/>
</dbReference>
<dbReference type="SUPFAM" id="SSF47954">
    <property type="entry name" value="Cyclin-like"/>
    <property type="match status" value="2"/>
</dbReference>
<keyword evidence="13" id="KW-1185">Reference proteome</keyword>
<dbReference type="InterPro" id="IPR039361">
    <property type="entry name" value="Cyclin"/>
</dbReference>
<evidence type="ECO:0000256" key="5">
    <source>
        <dbReference type="ARBA" id="ARBA00023306"/>
    </source>
</evidence>
<reference evidence="14" key="4">
    <citation type="journal article" date="2018" name="Nat. Plants">
        <title>Whole-genome landscape of Medicago truncatula symbiotic genes.</title>
        <authorList>
            <person name="Pecrix Y."/>
            <person name="Staton S.E."/>
            <person name="Sallet E."/>
            <person name="Lelandais-Briere C."/>
            <person name="Moreau S."/>
            <person name="Carrere S."/>
            <person name="Blein T."/>
            <person name="Jardinaud M.F."/>
            <person name="Latrasse D."/>
            <person name="Zouine M."/>
            <person name="Zahm M."/>
            <person name="Kreplak J."/>
            <person name="Mayjonade B."/>
            <person name="Satge C."/>
            <person name="Perez M."/>
            <person name="Cauet S."/>
            <person name="Marande W."/>
            <person name="Chantry-Darmon C."/>
            <person name="Lopez-Roques C."/>
            <person name="Bouchez O."/>
            <person name="Berard A."/>
            <person name="Debelle F."/>
            <person name="Munos S."/>
            <person name="Bendahmane A."/>
            <person name="Berges H."/>
            <person name="Niebel A."/>
            <person name="Buitink J."/>
            <person name="Frugier F."/>
            <person name="Benhamed M."/>
            <person name="Crespi M."/>
            <person name="Gouzy J."/>
            <person name="Gamas P."/>
        </authorList>
    </citation>
    <scope>NUCLEOTIDE SEQUENCE [LARGE SCALE GENOMIC DNA]</scope>
    <source>
        <strain evidence="14">cv. Jemalong A17</strain>
    </source>
</reference>
<accession>A0A072VCD8</accession>
<evidence type="ECO:0000256" key="1">
    <source>
        <dbReference type="ARBA" id="ARBA00009065"/>
    </source>
</evidence>
<dbReference type="Gramene" id="rna18940">
    <property type="protein sequence ID" value="RHN70370.1"/>
    <property type="gene ID" value="gene18940"/>
</dbReference>
<dbReference type="GO" id="GO:0005634">
    <property type="term" value="C:nucleus"/>
    <property type="evidence" value="ECO:0000318"/>
    <property type="project" value="GO_Central"/>
</dbReference>
<keyword evidence="5" id="KW-0131">Cell cycle</keyword>
<proteinExistence type="inferred from homology"/>
<dbReference type="GO" id="GO:0016538">
    <property type="term" value="F:cyclin-dependent protein serine/threonine kinase regulator activity"/>
    <property type="evidence" value="ECO:0000318"/>
    <property type="project" value="GO_Central"/>
</dbReference>
<dbReference type="CDD" id="cd20543">
    <property type="entry name" value="CYCLIN_AtCycD-like_rpt1"/>
    <property type="match status" value="1"/>
</dbReference>
<dbReference type="InterPro" id="IPR004367">
    <property type="entry name" value="Cyclin_C-dom"/>
</dbReference>
<keyword evidence="4 7" id="KW-0195">Cyclin</keyword>
<dbReference type="PANTHER" id="PTHR10177">
    <property type="entry name" value="CYCLINS"/>
    <property type="match status" value="1"/>
</dbReference>
<dbReference type="STRING" id="3880.A0A072VCD8"/>
<dbReference type="EMBL" id="CM001219">
    <property type="protein sequence ID" value="KEH35815.1"/>
    <property type="molecule type" value="Genomic_DNA"/>
</dbReference>
<dbReference type="EMBL" id="PSQE01000003">
    <property type="protein sequence ID" value="RHN70370.1"/>
    <property type="molecule type" value="Genomic_DNA"/>
</dbReference>
<keyword evidence="3" id="KW-0132">Cell division</keyword>
<evidence type="ECO:0000313" key="12">
    <source>
        <dbReference type="EnsemblPlants" id="KEH35815"/>
    </source>
</evidence>
<dbReference type="AlphaFoldDB" id="A0A072VCD8"/>
<evidence type="ECO:0000256" key="4">
    <source>
        <dbReference type="ARBA" id="ARBA00023127"/>
    </source>
</evidence>
<dbReference type="InterPro" id="IPR006671">
    <property type="entry name" value="Cyclin_N"/>
</dbReference>
<dbReference type="InterPro" id="IPR048258">
    <property type="entry name" value="Cyclins_cyclin-box"/>
</dbReference>
<dbReference type="GO" id="GO:0051301">
    <property type="term" value="P:cell division"/>
    <property type="evidence" value="ECO:0007669"/>
    <property type="project" value="UniProtKB-KW"/>
</dbReference>
<evidence type="ECO:0000259" key="9">
    <source>
        <dbReference type="SMART" id="SM01332"/>
    </source>
</evidence>
<dbReference type="InterPro" id="IPR013763">
    <property type="entry name" value="Cyclin-like_dom"/>
</dbReference>
<dbReference type="HOGENOM" id="CLU_048040_4_0_1"/>
<dbReference type="SMART" id="SM01332">
    <property type="entry name" value="Cyclin_C"/>
    <property type="match status" value="1"/>
</dbReference>
<dbReference type="OrthoDB" id="306099at2759"/>
<dbReference type="Gene3D" id="1.10.472.10">
    <property type="entry name" value="Cyclin-like"/>
    <property type="match status" value="2"/>
</dbReference>
<dbReference type="GO" id="GO:0000307">
    <property type="term" value="C:cyclin-dependent protein kinase holoenzyme complex"/>
    <property type="evidence" value="ECO:0000318"/>
    <property type="project" value="GO_Central"/>
</dbReference>
<evidence type="ECO:0000256" key="6">
    <source>
        <dbReference type="ARBA" id="ARBA00032263"/>
    </source>
</evidence>
<dbReference type="PROSITE" id="PS00292">
    <property type="entry name" value="CYCLINS"/>
    <property type="match status" value="1"/>
</dbReference>
<feature type="domain" description="Cyclin C-terminal" evidence="9">
    <location>
        <begin position="168"/>
        <end position="287"/>
    </location>
</feature>
<evidence type="ECO:0000256" key="2">
    <source>
        <dbReference type="ARBA" id="ARBA00011177"/>
    </source>
</evidence>
<sequence length="320" mass="37238">MDDLLCHEKETCLEVEERDEEWSMNQSHQEFGVSEEEHVGLLLQREIAFGFKKDENVVLEDSFKRARLNAINWILKKREALDFHFETAYLSVTYLDRFLSKHFIDGEKDWAMRLLSIACLSLAAKMEECNVPELSQFQLEDDYVFEGKVIQKMELFVLSSLDWNMGIITPFSFLSYFIKKFSNESPSPIISNTMHPIFTVVMEEFNLMDHKPSVVAAAATLVAFDQKLTIEDVRLKMNSISQHPLLQPDDVFACYSLIQRLYEEKIKREEHKHLCTPNSSVIRSRPIDYAVAMTKRRRLSFIDDEDGGDKKGPHQENPKI</sequence>
<dbReference type="GO" id="GO:0005737">
    <property type="term" value="C:cytoplasm"/>
    <property type="evidence" value="ECO:0000318"/>
    <property type="project" value="GO_Central"/>
</dbReference>
<evidence type="ECO:0000259" key="8">
    <source>
        <dbReference type="SMART" id="SM00385"/>
    </source>
</evidence>
<dbReference type="InterPro" id="IPR036915">
    <property type="entry name" value="Cyclin-like_sf"/>
</dbReference>
<reference evidence="11" key="5">
    <citation type="journal article" date="2018" name="Nat. Plants">
        <title>Whole-genome landscape of Medicago truncatula symbiotic genes.</title>
        <authorList>
            <person name="Pecrix Y."/>
            <person name="Gamas P."/>
            <person name="Carrere S."/>
        </authorList>
    </citation>
    <scope>NUCLEOTIDE SEQUENCE</scope>
    <source>
        <tissue evidence="11">Leaves</tissue>
    </source>
</reference>
<dbReference type="EnsemblPlants" id="KEH35815">
    <property type="protein sequence ID" value="KEH35815"/>
    <property type="gene ID" value="MTR_3g103080"/>
</dbReference>
<evidence type="ECO:0000256" key="3">
    <source>
        <dbReference type="ARBA" id="ARBA00022618"/>
    </source>
</evidence>
<dbReference type="Pfam" id="PF02984">
    <property type="entry name" value="Cyclin_C"/>
    <property type="match status" value="1"/>
</dbReference>
<reference evidence="10 13" key="1">
    <citation type="journal article" date="2011" name="Nature">
        <title>The Medicago genome provides insight into the evolution of rhizobial symbioses.</title>
        <authorList>
            <person name="Young N.D."/>
            <person name="Debelle F."/>
            <person name="Oldroyd G.E."/>
            <person name="Geurts R."/>
            <person name="Cannon S.B."/>
            <person name="Udvardi M.K."/>
            <person name="Benedito V.A."/>
            <person name="Mayer K.F."/>
            <person name="Gouzy J."/>
            <person name="Schoof H."/>
            <person name="Van de Peer Y."/>
            <person name="Proost S."/>
            <person name="Cook D.R."/>
            <person name="Meyers B.C."/>
            <person name="Spannagl M."/>
            <person name="Cheung F."/>
            <person name="De Mita S."/>
            <person name="Krishnakumar V."/>
            <person name="Gundlach H."/>
            <person name="Zhou S."/>
            <person name="Mudge J."/>
            <person name="Bharti A.K."/>
            <person name="Murray J.D."/>
            <person name="Naoumkina M.A."/>
            <person name="Rosen B."/>
            <person name="Silverstein K.A."/>
            <person name="Tang H."/>
            <person name="Rombauts S."/>
            <person name="Zhao P.X."/>
            <person name="Zhou P."/>
            <person name="Barbe V."/>
            <person name="Bardou P."/>
            <person name="Bechner M."/>
            <person name="Bellec A."/>
            <person name="Berger A."/>
            <person name="Berges H."/>
            <person name="Bidwell S."/>
            <person name="Bisseling T."/>
            <person name="Choisne N."/>
            <person name="Couloux A."/>
            <person name="Denny R."/>
            <person name="Deshpande S."/>
            <person name="Dai X."/>
            <person name="Doyle J.J."/>
            <person name="Dudez A.M."/>
            <person name="Farmer A.D."/>
            <person name="Fouteau S."/>
            <person name="Franken C."/>
            <person name="Gibelin C."/>
            <person name="Gish J."/>
            <person name="Goldstein S."/>
            <person name="Gonzalez A.J."/>
            <person name="Green P.J."/>
            <person name="Hallab A."/>
            <person name="Hartog M."/>
            <person name="Hua A."/>
            <person name="Humphray S.J."/>
            <person name="Jeong D.H."/>
            <person name="Jing Y."/>
            <person name="Jocker A."/>
            <person name="Kenton S.M."/>
            <person name="Kim D.J."/>
            <person name="Klee K."/>
            <person name="Lai H."/>
            <person name="Lang C."/>
            <person name="Lin S."/>
            <person name="Macmil S.L."/>
            <person name="Magdelenat G."/>
            <person name="Matthews L."/>
            <person name="McCorrison J."/>
            <person name="Monaghan E.L."/>
            <person name="Mun J.H."/>
            <person name="Najar F.Z."/>
            <person name="Nicholson C."/>
            <person name="Noirot C."/>
            <person name="O'Bleness M."/>
            <person name="Paule C.R."/>
            <person name="Poulain J."/>
            <person name="Prion F."/>
            <person name="Qin B."/>
            <person name="Qu C."/>
            <person name="Retzel E.F."/>
            <person name="Riddle C."/>
            <person name="Sallet E."/>
            <person name="Samain S."/>
            <person name="Samson N."/>
            <person name="Sanders I."/>
            <person name="Saurat O."/>
            <person name="Scarpelli C."/>
            <person name="Schiex T."/>
            <person name="Segurens B."/>
            <person name="Severin A.J."/>
            <person name="Sherrier D.J."/>
            <person name="Shi R."/>
            <person name="Sims S."/>
            <person name="Singer S.R."/>
            <person name="Sinharoy S."/>
            <person name="Sterck L."/>
            <person name="Viollet A."/>
            <person name="Wang B.B."/>
            <person name="Wang K."/>
            <person name="Wang M."/>
            <person name="Wang X."/>
            <person name="Warfsmann J."/>
            <person name="Weissenbach J."/>
            <person name="White D.D."/>
            <person name="White J.D."/>
            <person name="Wiley G.B."/>
            <person name="Wincker P."/>
            <person name="Xing Y."/>
            <person name="Yang L."/>
            <person name="Yao Z."/>
            <person name="Ying F."/>
            <person name="Zhai J."/>
            <person name="Zhou L."/>
            <person name="Zuber A."/>
            <person name="Denarie J."/>
            <person name="Dixon R.A."/>
            <person name="May G.D."/>
            <person name="Schwartz D.C."/>
            <person name="Rogers J."/>
            <person name="Quetier F."/>
            <person name="Town C.D."/>
            <person name="Roe B.A."/>
        </authorList>
    </citation>
    <scope>NUCLEOTIDE SEQUENCE [LARGE SCALE GENOMIC DNA]</scope>
    <source>
        <strain evidence="10">A17</strain>
        <strain evidence="12 13">cv. Jemalong A17</strain>
    </source>
</reference>
<evidence type="ECO:0000313" key="14">
    <source>
        <dbReference type="Proteomes" id="UP000265566"/>
    </source>
</evidence>
<organism evidence="10 13">
    <name type="scientific">Medicago truncatula</name>
    <name type="common">Barrel medic</name>
    <name type="synonym">Medicago tribuloides</name>
    <dbReference type="NCBI Taxonomy" id="3880"/>
    <lineage>
        <taxon>Eukaryota</taxon>
        <taxon>Viridiplantae</taxon>
        <taxon>Streptophyta</taxon>
        <taxon>Embryophyta</taxon>
        <taxon>Tracheophyta</taxon>
        <taxon>Spermatophyta</taxon>
        <taxon>Magnoliopsida</taxon>
        <taxon>eudicotyledons</taxon>
        <taxon>Gunneridae</taxon>
        <taxon>Pentapetalae</taxon>
        <taxon>rosids</taxon>
        <taxon>fabids</taxon>
        <taxon>Fabales</taxon>
        <taxon>Fabaceae</taxon>
        <taxon>Papilionoideae</taxon>
        <taxon>50 kb inversion clade</taxon>
        <taxon>NPAAA clade</taxon>
        <taxon>Hologalegina</taxon>
        <taxon>IRL clade</taxon>
        <taxon>Trifolieae</taxon>
        <taxon>Medicago</taxon>
    </lineage>
</organism>